<feature type="signal peptide" evidence="5">
    <location>
        <begin position="1"/>
        <end position="21"/>
    </location>
</feature>
<organism evidence="7 8">
    <name type="scientific">Streptomyces sparsogenes DSM 40356</name>
    <dbReference type="NCBI Taxonomy" id="1331668"/>
    <lineage>
        <taxon>Bacteria</taxon>
        <taxon>Bacillati</taxon>
        <taxon>Actinomycetota</taxon>
        <taxon>Actinomycetes</taxon>
        <taxon>Kitasatosporales</taxon>
        <taxon>Streptomycetaceae</taxon>
        <taxon>Streptomyces</taxon>
    </lineage>
</organism>
<evidence type="ECO:0000256" key="2">
    <source>
        <dbReference type="ARBA" id="ARBA00005695"/>
    </source>
</evidence>
<dbReference type="PROSITE" id="PS51257">
    <property type="entry name" value="PROKAR_LIPOPROTEIN"/>
    <property type="match status" value="1"/>
</dbReference>
<dbReference type="SUPFAM" id="SSF53850">
    <property type="entry name" value="Periplasmic binding protein-like II"/>
    <property type="match status" value="1"/>
</dbReference>
<dbReference type="InterPro" id="IPR030678">
    <property type="entry name" value="Peptide/Ni-bd"/>
</dbReference>
<name>A0A1R1SFZ4_9ACTN</name>
<dbReference type="EMBL" id="ASQP01000317">
    <property type="protein sequence ID" value="OMI37173.1"/>
    <property type="molecule type" value="Genomic_DNA"/>
</dbReference>
<dbReference type="PANTHER" id="PTHR30290">
    <property type="entry name" value="PERIPLASMIC BINDING COMPONENT OF ABC TRANSPORTER"/>
    <property type="match status" value="1"/>
</dbReference>
<dbReference type="AlphaFoldDB" id="A0A1R1SFZ4"/>
<dbReference type="FunFam" id="3.10.105.10:FF:000012">
    <property type="entry name" value="Peptide/nickel transport system substrate-binding protein"/>
    <property type="match status" value="1"/>
</dbReference>
<dbReference type="GO" id="GO:1904680">
    <property type="term" value="F:peptide transmembrane transporter activity"/>
    <property type="evidence" value="ECO:0007669"/>
    <property type="project" value="TreeGrafter"/>
</dbReference>
<feature type="chain" id="PRO_5039234413" evidence="5">
    <location>
        <begin position="22"/>
        <end position="534"/>
    </location>
</feature>
<dbReference type="GO" id="GO:0043190">
    <property type="term" value="C:ATP-binding cassette (ABC) transporter complex"/>
    <property type="evidence" value="ECO:0007669"/>
    <property type="project" value="InterPro"/>
</dbReference>
<protein>
    <submittedName>
        <fullName evidence="7">Lipoprotein oligopeptide binding protein</fullName>
    </submittedName>
</protein>
<evidence type="ECO:0000313" key="7">
    <source>
        <dbReference type="EMBL" id="OMI37173.1"/>
    </source>
</evidence>
<dbReference type="STRING" id="67365.GCA_001704635_03987"/>
<sequence length="534" mass="59188">MNRKSLVLPVLAGLMTSTLTACGGTDGAGSDDGAIVVGSTDRIESSKVATAPLDPAQAYDFATWSVLHSTFQTLMRLPRSGTDPIPDAAETCGFQDRQSEQYRCKLRKGLKFSNGHDLTSADVKFSLERVLKIKDQNGVWSLLSNVDKVETPNAREIVIHLASPDATFPSKLTTPAAAIIDSEVYRKNAVHKGWDMVGSGPYTAQTEVSGNRLRKVVFTKNAEYQGDIEPRSDKVEMRFFDDAKTMEQALTKGDIDVVNRGFSPEQLERLDTGAVKGVRLREMSGQGIRYLVFDTTAPVVKNKAVRQAVARVVDRQALVRDVYKRTAEPLYSMVPTSISSHINSFHNEYGDPNVGAARDLLQQAGVETPVKLTLTYTTDHYGPETAQEFKKLQTQLNASGLFSVRIHGVKWTEFRPAVPKREYAAYGMGWLPDFPDPDTYIAPFLTKDNFLNSPYRNKDVQDQLIPRTRQEAQRSLAVGDLQRIQDIIAADVPYLPLWQGNQYVAARDDIVGSEYLLDSATMLQLWELGRASDG</sequence>
<comment type="subcellular location">
    <subcellularLocation>
        <location evidence="1">Cell envelope</location>
    </subcellularLocation>
</comment>
<dbReference type="Gene3D" id="3.90.76.10">
    <property type="entry name" value="Dipeptide-binding Protein, Domain 1"/>
    <property type="match status" value="1"/>
</dbReference>
<keyword evidence="7" id="KW-0449">Lipoprotein</keyword>
<feature type="domain" description="Solute-binding protein family 5" evidence="6">
    <location>
        <begin position="84"/>
        <end position="450"/>
    </location>
</feature>
<proteinExistence type="inferred from homology"/>
<dbReference type="GO" id="GO:0030313">
    <property type="term" value="C:cell envelope"/>
    <property type="evidence" value="ECO:0007669"/>
    <property type="project" value="UniProtKB-SubCell"/>
</dbReference>
<evidence type="ECO:0000259" key="6">
    <source>
        <dbReference type="Pfam" id="PF00496"/>
    </source>
</evidence>
<comment type="similarity">
    <text evidence="2">Belongs to the bacterial solute-binding protein 5 family.</text>
</comment>
<dbReference type="Gene3D" id="3.10.105.10">
    <property type="entry name" value="Dipeptide-binding Protein, Domain 3"/>
    <property type="match status" value="1"/>
</dbReference>
<evidence type="ECO:0000256" key="5">
    <source>
        <dbReference type="SAM" id="SignalP"/>
    </source>
</evidence>
<comment type="caution">
    <text evidence="7">The sequence shown here is derived from an EMBL/GenBank/DDBJ whole genome shotgun (WGS) entry which is preliminary data.</text>
</comment>
<keyword evidence="8" id="KW-1185">Reference proteome</keyword>
<dbReference type="PANTHER" id="PTHR30290:SF10">
    <property type="entry name" value="PERIPLASMIC OLIGOPEPTIDE-BINDING PROTEIN-RELATED"/>
    <property type="match status" value="1"/>
</dbReference>
<dbReference type="Pfam" id="PF00496">
    <property type="entry name" value="SBP_bac_5"/>
    <property type="match status" value="1"/>
</dbReference>
<dbReference type="GO" id="GO:0042597">
    <property type="term" value="C:periplasmic space"/>
    <property type="evidence" value="ECO:0007669"/>
    <property type="project" value="UniProtKB-ARBA"/>
</dbReference>
<evidence type="ECO:0000313" key="8">
    <source>
        <dbReference type="Proteomes" id="UP000186168"/>
    </source>
</evidence>
<dbReference type="PIRSF" id="PIRSF002741">
    <property type="entry name" value="MppA"/>
    <property type="match status" value="1"/>
</dbReference>
<dbReference type="InterPro" id="IPR039424">
    <property type="entry name" value="SBP_5"/>
</dbReference>
<reference evidence="7 8" key="1">
    <citation type="submission" date="2013-05" db="EMBL/GenBank/DDBJ databases">
        <title>Genome sequence of Streptomyces sparsogenes DSM 40356.</title>
        <authorList>
            <person name="Coyne S."/>
            <person name="Seebeck F.P."/>
        </authorList>
    </citation>
    <scope>NUCLEOTIDE SEQUENCE [LARGE SCALE GENOMIC DNA]</scope>
    <source>
        <strain evidence="7 8">DSM 40356</strain>
    </source>
</reference>
<keyword evidence="4 5" id="KW-0732">Signal</keyword>
<gene>
    <name evidence="7" type="ORF">SPAR_22519</name>
</gene>
<dbReference type="Proteomes" id="UP000186168">
    <property type="component" value="Unassembled WGS sequence"/>
</dbReference>
<accession>A0A1R1SFZ4</accession>
<evidence type="ECO:0000256" key="3">
    <source>
        <dbReference type="ARBA" id="ARBA00022448"/>
    </source>
</evidence>
<evidence type="ECO:0000256" key="1">
    <source>
        <dbReference type="ARBA" id="ARBA00004196"/>
    </source>
</evidence>
<dbReference type="Gene3D" id="3.40.190.10">
    <property type="entry name" value="Periplasmic binding protein-like II"/>
    <property type="match status" value="1"/>
</dbReference>
<dbReference type="GO" id="GO:0015833">
    <property type="term" value="P:peptide transport"/>
    <property type="evidence" value="ECO:0007669"/>
    <property type="project" value="TreeGrafter"/>
</dbReference>
<dbReference type="RefSeq" id="WP_065968313.1">
    <property type="nucleotide sequence ID" value="NZ_ASQP01000317.1"/>
</dbReference>
<dbReference type="InterPro" id="IPR000914">
    <property type="entry name" value="SBP_5_dom"/>
</dbReference>
<evidence type="ECO:0000256" key="4">
    <source>
        <dbReference type="ARBA" id="ARBA00022729"/>
    </source>
</evidence>
<keyword evidence="3" id="KW-0813">Transport</keyword>
<dbReference type="GeneID" id="96748288"/>